<sequence length="92" mass="10216">MPPPSLEGAQFDPRKTKVVKTSESRFSANSSKGKQTLQKKEDNSCDFTPPQPVCFSFRFSCSLPAARLLQLNQTSSVFTGLRTRLKGFSITK</sequence>
<protein>
    <submittedName>
        <fullName evidence="2">Uncharacterized protein</fullName>
    </submittedName>
</protein>
<feature type="compositionally biased region" description="Polar residues" evidence="1">
    <location>
        <begin position="24"/>
        <end position="36"/>
    </location>
</feature>
<proteinExistence type="predicted"/>
<keyword evidence="3" id="KW-1185">Reference proteome</keyword>
<accession>A0A8X6K7D0</accession>
<feature type="region of interest" description="Disordered" evidence="1">
    <location>
        <begin position="1"/>
        <end position="44"/>
    </location>
</feature>
<organism evidence="2 3">
    <name type="scientific">Trichonephila clavata</name>
    <name type="common">Joro spider</name>
    <name type="synonym">Nephila clavata</name>
    <dbReference type="NCBI Taxonomy" id="2740835"/>
    <lineage>
        <taxon>Eukaryota</taxon>
        <taxon>Metazoa</taxon>
        <taxon>Ecdysozoa</taxon>
        <taxon>Arthropoda</taxon>
        <taxon>Chelicerata</taxon>
        <taxon>Arachnida</taxon>
        <taxon>Araneae</taxon>
        <taxon>Araneomorphae</taxon>
        <taxon>Entelegynae</taxon>
        <taxon>Araneoidea</taxon>
        <taxon>Nephilidae</taxon>
        <taxon>Trichonephila</taxon>
    </lineage>
</organism>
<reference evidence="2" key="1">
    <citation type="submission" date="2020-07" db="EMBL/GenBank/DDBJ databases">
        <title>Multicomponent nature underlies the extraordinary mechanical properties of spider dragline silk.</title>
        <authorList>
            <person name="Kono N."/>
            <person name="Nakamura H."/>
            <person name="Mori M."/>
            <person name="Yoshida Y."/>
            <person name="Ohtoshi R."/>
            <person name="Malay A.D."/>
            <person name="Moran D.A.P."/>
            <person name="Tomita M."/>
            <person name="Numata K."/>
            <person name="Arakawa K."/>
        </authorList>
    </citation>
    <scope>NUCLEOTIDE SEQUENCE</scope>
</reference>
<name>A0A8X6K7D0_TRICU</name>
<gene>
    <name evidence="2" type="ORF">TNCT_497431</name>
</gene>
<feature type="compositionally biased region" description="Basic and acidic residues" evidence="1">
    <location>
        <begin position="12"/>
        <end position="23"/>
    </location>
</feature>
<evidence type="ECO:0000313" key="2">
    <source>
        <dbReference type="EMBL" id="GFQ67505.1"/>
    </source>
</evidence>
<dbReference type="EMBL" id="BMAO01000533">
    <property type="protein sequence ID" value="GFQ67505.1"/>
    <property type="molecule type" value="Genomic_DNA"/>
</dbReference>
<evidence type="ECO:0000256" key="1">
    <source>
        <dbReference type="SAM" id="MobiDB-lite"/>
    </source>
</evidence>
<dbReference type="Proteomes" id="UP000887116">
    <property type="component" value="Unassembled WGS sequence"/>
</dbReference>
<dbReference type="AlphaFoldDB" id="A0A8X6K7D0"/>
<comment type="caution">
    <text evidence="2">The sequence shown here is derived from an EMBL/GenBank/DDBJ whole genome shotgun (WGS) entry which is preliminary data.</text>
</comment>
<dbReference type="OrthoDB" id="10463595at2759"/>
<evidence type="ECO:0000313" key="3">
    <source>
        <dbReference type="Proteomes" id="UP000887116"/>
    </source>
</evidence>